<dbReference type="InterPro" id="IPR000531">
    <property type="entry name" value="Beta-barrel_TonB"/>
</dbReference>
<dbReference type="GO" id="GO:0009279">
    <property type="term" value="C:cell outer membrane"/>
    <property type="evidence" value="ECO:0007669"/>
    <property type="project" value="UniProtKB-SubCell"/>
</dbReference>
<keyword evidence="3" id="KW-0812">Transmembrane</keyword>
<accession>A0A381P3X1</accession>
<reference evidence="11" key="1">
    <citation type="submission" date="2018-05" db="EMBL/GenBank/DDBJ databases">
        <authorList>
            <person name="Lanie J.A."/>
            <person name="Ng W.-L."/>
            <person name="Kazmierczak K.M."/>
            <person name="Andrzejewski T.M."/>
            <person name="Davidsen T.M."/>
            <person name="Wayne K.J."/>
            <person name="Tettelin H."/>
            <person name="Glass J.I."/>
            <person name="Rusch D."/>
            <person name="Podicherti R."/>
            <person name="Tsui H.-C.T."/>
            <person name="Winkler M.E."/>
        </authorList>
    </citation>
    <scope>NUCLEOTIDE SEQUENCE</scope>
</reference>
<dbReference type="InterPro" id="IPR012910">
    <property type="entry name" value="Plug_dom"/>
</dbReference>
<dbReference type="Pfam" id="PF13715">
    <property type="entry name" value="CarbopepD_reg_2"/>
    <property type="match status" value="1"/>
</dbReference>
<dbReference type="Pfam" id="PF00593">
    <property type="entry name" value="TonB_dep_Rec_b-barrel"/>
    <property type="match status" value="1"/>
</dbReference>
<dbReference type="Gene3D" id="2.170.130.10">
    <property type="entry name" value="TonB-dependent receptor, plug domain"/>
    <property type="match status" value="1"/>
</dbReference>
<proteinExistence type="predicted"/>
<dbReference type="Gene3D" id="2.40.170.20">
    <property type="entry name" value="TonB-dependent receptor, beta-barrel domain"/>
    <property type="match status" value="1"/>
</dbReference>
<keyword evidence="5" id="KW-0798">TonB box</keyword>
<comment type="subcellular location">
    <subcellularLocation>
        <location evidence="1">Cell outer membrane</location>
        <topology evidence="1">Multi-pass membrane protein</topology>
    </subcellularLocation>
</comment>
<evidence type="ECO:0000256" key="2">
    <source>
        <dbReference type="ARBA" id="ARBA00022448"/>
    </source>
</evidence>
<dbReference type="Gene3D" id="2.60.40.1120">
    <property type="entry name" value="Carboxypeptidase-like, regulatory domain"/>
    <property type="match status" value="1"/>
</dbReference>
<dbReference type="InterPro" id="IPR008969">
    <property type="entry name" value="CarboxyPept-like_regulatory"/>
</dbReference>
<evidence type="ECO:0000256" key="1">
    <source>
        <dbReference type="ARBA" id="ARBA00004571"/>
    </source>
</evidence>
<dbReference type="PANTHER" id="PTHR30069">
    <property type="entry name" value="TONB-DEPENDENT OUTER MEMBRANE RECEPTOR"/>
    <property type="match status" value="1"/>
</dbReference>
<evidence type="ECO:0000313" key="11">
    <source>
        <dbReference type="EMBL" id="SUZ61254.1"/>
    </source>
</evidence>
<dbReference type="GO" id="GO:0015344">
    <property type="term" value="F:siderophore uptake transmembrane transporter activity"/>
    <property type="evidence" value="ECO:0007669"/>
    <property type="project" value="TreeGrafter"/>
</dbReference>
<dbReference type="GO" id="GO:0044718">
    <property type="term" value="P:siderophore transmembrane transport"/>
    <property type="evidence" value="ECO:0007669"/>
    <property type="project" value="TreeGrafter"/>
</dbReference>
<sequence length="962" mass="108627">QGMKKNLINNILLVLIVCAYPIFGGTTGKISGKVINTATGGSLTNANVILAGTVLGATTDEEGYYSIINVPPGTYELQVHYIGYAIYRVKNLKVHVDRTTTQNVELTEETVALNEVIVKAERPVIERDRTHSSTKLTSEIVDQMPVTEISEVISLQPGVVNSGGLHFRGGRTREVAYLIDGVPVTNSFSQSGGNNVPVENSMVEELEVISGTFNAEYGSAQSGIVNIVTKRIEREFHGTIKTYMGDWVSNKSEIFLGINDFNPFSESDQQFTLSGPFLINNLGFFISGRRNNWESKEWYERRYNSLDGWKIAAYERWFREHNPEEYAAAQGILIPDSLKTGDGALGPLQTGQSNSFTAKLSWLPTEKVNFIYQFFGSSSHSHGGDSWRRYQPDGASTSNSWSGSHIISFKHFPAQNFFYNLILSYQHNDSESYYRKDNKIALYPGDSGIQPIGASASGFSLGNTDAFYTGKDGKGYRDLFLVKGDINWQINRLNFIKAGFEFKQHRVNTYSRGVRQTTIWENSQWPNQSDLDGNEYMFDAYWDTLADYWKDWESIYDTVRYVAIADSEYTLWRDYTIEPQEAALFIQDKIELGEIIINAGIRLDAFLPNEVYPIKLRTEAKNLGSPQNLKEASTKYQISPRLGLSFPISDRGAFHASYGHFFQMPAFQYMYNEPLYVLNKLQLEGRTLGNSNLEAEKTVAYEIGIQQGITNSIAIDITAFYKDFRNLLGIERVSTIDAVGYNRFINRDHGNTKGISIGLLSQGDDLVTGGLNYTFSYANGSSSDPQSLFLIQTATQIGGEDVEFVERKVLPLNWDQRHTLNLYVNIGRSNDWSVGLISFLNSGTPYGPSFVERYDIAEREYRNLGRKPMRWSADIQAKKHLKILNFNSVIFFKTDNLLDHLNHESVHSSTGRADQIARLPENEALDKEKLEQEGHFTMEEIDVRPDYYSSPRKVQIGIEIKF</sequence>
<feature type="domain" description="TonB-dependent receptor-like beta-barrel" evidence="9">
    <location>
        <begin position="431"/>
        <end position="846"/>
    </location>
</feature>
<evidence type="ECO:0000256" key="6">
    <source>
        <dbReference type="ARBA" id="ARBA00023136"/>
    </source>
</evidence>
<keyword evidence="8" id="KW-0998">Cell outer membrane</keyword>
<dbReference type="PROSITE" id="PS52016">
    <property type="entry name" value="TONB_DEPENDENT_REC_3"/>
    <property type="match status" value="1"/>
</dbReference>
<evidence type="ECO:0000256" key="7">
    <source>
        <dbReference type="ARBA" id="ARBA00023170"/>
    </source>
</evidence>
<evidence type="ECO:0000259" key="10">
    <source>
        <dbReference type="Pfam" id="PF07715"/>
    </source>
</evidence>
<keyword evidence="2" id="KW-0813">Transport</keyword>
<keyword evidence="7" id="KW-0675">Receptor</keyword>
<keyword evidence="4" id="KW-0732">Signal</keyword>
<dbReference type="SUPFAM" id="SSF49464">
    <property type="entry name" value="Carboxypeptidase regulatory domain-like"/>
    <property type="match status" value="1"/>
</dbReference>
<feature type="domain" description="TonB-dependent receptor plug" evidence="10">
    <location>
        <begin position="127"/>
        <end position="223"/>
    </location>
</feature>
<keyword evidence="6" id="KW-0472">Membrane</keyword>
<gene>
    <name evidence="11" type="ORF">METZ01_LOCUS14108</name>
</gene>
<evidence type="ECO:0000256" key="8">
    <source>
        <dbReference type="ARBA" id="ARBA00023237"/>
    </source>
</evidence>
<feature type="non-terminal residue" evidence="11">
    <location>
        <position position="1"/>
    </location>
</feature>
<evidence type="ECO:0000256" key="5">
    <source>
        <dbReference type="ARBA" id="ARBA00023077"/>
    </source>
</evidence>
<evidence type="ECO:0000259" key="9">
    <source>
        <dbReference type="Pfam" id="PF00593"/>
    </source>
</evidence>
<evidence type="ECO:0000256" key="4">
    <source>
        <dbReference type="ARBA" id="ARBA00022729"/>
    </source>
</evidence>
<dbReference type="Pfam" id="PF07715">
    <property type="entry name" value="Plug"/>
    <property type="match status" value="1"/>
</dbReference>
<name>A0A381P3X1_9ZZZZ</name>
<dbReference type="EMBL" id="UINC01000790">
    <property type="protein sequence ID" value="SUZ61254.1"/>
    <property type="molecule type" value="Genomic_DNA"/>
</dbReference>
<dbReference type="InterPro" id="IPR036942">
    <property type="entry name" value="Beta-barrel_TonB_sf"/>
</dbReference>
<organism evidence="11">
    <name type="scientific">marine metagenome</name>
    <dbReference type="NCBI Taxonomy" id="408172"/>
    <lineage>
        <taxon>unclassified sequences</taxon>
        <taxon>metagenomes</taxon>
        <taxon>ecological metagenomes</taxon>
    </lineage>
</organism>
<dbReference type="InterPro" id="IPR039426">
    <property type="entry name" value="TonB-dep_rcpt-like"/>
</dbReference>
<dbReference type="PANTHER" id="PTHR30069:SF29">
    <property type="entry name" value="HEMOGLOBIN AND HEMOGLOBIN-HAPTOGLOBIN-BINDING PROTEIN 1-RELATED"/>
    <property type="match status" value="1"/>
</dbReference>
<evidence type="ECO:0000256" key="3">
    <source>
        <dbReference type="ARBA" id="ARBA00022692"/>
    </source>
</evidence>
<dbReference type="AlphaFoldDB" id="A0A381P3X1"/>
<dbReference type="InterPro" id="IPR037066">
    <property type="entry name" value="Plug_dom_sf"/>
</dbReference>
<protein>
    <submittedName>
        <fullName evidence="11">Uncharacterized protein</fullName>
    </submittedName>
</protein>
<dbReference type="SUPFAM" id="SSF56935">
    <property type="entry name" value="Porins"/>
    <property type="match status" value="1"/>
</dbReference>